<keyword evidence="4 10" id="KW-0863">Zinc-finger</keyword>
<comment type="subcellular location">
    <subcellularLocation>
        <location evidence="1">Nucleus</location>
    </subcellularLocation>
</comment>
<keyword evidence="2" id="KW-0479">Metal-binding</keyword>
<evidence type="ECO:0000256" key="7">
    <source>
        <dbReference type="ARBA" id="ARBA00023125"/>
    </source>
</evidence>
<feature type="domain" description="C2H2-type" evidence="11">
    <location>
        <begin position="448"/>
        <end position="476"/>
    </location>
</feature>
<feature type="domain" description="C2H2-type" evidence="11">
    <location>
        <begin position="504"/>
        <end position="531"/>
    </location>
</feature>
<evidence type="ECO:0000256" key="1">
    <source>
        <dbReference type="ARBA" id="ARBA00004123"/>
    </source>
</evidence>
<dbReference type="FunFam" id="3.30.160.60:FF:000213">
    <property type="entry name" value="Zinc finger protein 624"/>
    <property type="match status" value="1"/>
</dbReference>
<name>A0A6P7F0L5_DIAVI</name>
<dbReference type="PANTHER" id="PTHR24393">
    <property type="entry name" value="ZINC FINGER PROTEIN"/>
    <property type="match status" value="1"/>
</dbReference>
<proteinExistence type="predicted"/>
<feature type="domain" description="C2H2-type" evidence="11">
    <location>
        <begin position="532"/>
        <end position="559"/>
    </location>
</feature>
<organism evidence="12">
    <name type="scientific">Diabrotica virgifera virgifera</name>
    <name type="common">western corn rootworm</name>
    <dbReference type="NCBI Taxonomy" id="50390"/>
    <lineage>
        <taxon>Eukaryota</taxon>
        <taxon>Metazoa</taxon>
        <taxon>Ecdysozoa</taxon>
        <taxon>Arthropoda</taxon>
        <taxon>Hexapoda</taxon>
        <taxon>Insecta</taxon>
        <taxon>Pterygota</taxon>
        <taxon>Neoptera</taxon>
        <taxon>Endopterygota</taxon>
        <taxon>Coleoptera</taxon>
        <taxon>Polyphaga</taxon>
        <taxon>Cucujiformia</taxon>
        <taxon>Chrysomeloidea</taxon>
        <taxon>Chrysomelidae</taxon>
        <taxon>Galerucinae</taxon>
        <taxon>Diabroticina</taxon>
        <taxon>Diabroticites</taxon>
        <taxon>Diabrotica</taxon>
    </lineage>
</organism>
<keyword evidence="9" id="KW-0539">Nucleus</keyword>
<evidence type="ECO:0000313" key="12">
    <source>
        <dbReference type="RefSeq" id="XP_028128811.1"/>
    </source>
</evidence>
<evidence type="ECO:0000256" key="2">
    <source>
        <dbReference type="ARBA" id="ARBA00022723"/>
    </source>
</evidence>
<dbReference type="Pfam" id="PF00096">
    <property type="entry name" value="zf-C2H2"/>
    <property type="match status" value="3"/>
</dbReference>
<dbReference type="RefSeq" id="XP_028128811.1">
    <property type="nucleotide sequence ID" value="XM_028273010.1"/>
</dbReference>
<dbReference type="FunFam" id="3.30.160.60:FF:000912">
    <property type="entry name" value="Zinc finger protein 660"/>
    <property type="match status" value="1"/>
</dbReference>
<keyword evidence="8" id="KW-0804">Transcription</keyword>
<feature type="domain" description="C2H2-type" evidence="11">
    <location>
        <begin position="391"/>
        <end position="420"/>
    </location>
</feature>
<keyword evidence="3" id="KW-0677">Repeat</keyword>
<dbReference type="PROSITE" id="PS00028">
    <property type="entry name" value="ZINC_FINGER_C2H2_1"/>
    <property type="match status" value="9"/>
</dbReference>
<evidence type="ECO:0000256" key="6">
    <source>
        <dbReference type="ARBA" id="ARBA00023015"/>
    </source>
</evidence>
<evidence type="ECO:0000259" key="11">
    <source>
        <dbReference type="PROSITE" id="PS50157"/>
    </source>
</evidence>
<dbReference type="InterPro" id="IPR036236">
    <property type="entry name" value="Znf_C2H2_sf"/>
</dbReference>
<protein>
    <submittedName>
        <fullName evidence="12">Zinc finger protein 808-like</fullName>
    </submittedName>
</protein>
<dbReference type="AlphaFoldDB" id="A0A6P7F0L5"/>
<dbReference type="PROSITE" id="PS50157">
    <property type="entry name" value="ZINC_FINGER_C2H2_2"/>
    <property type="match status" value="7"/>
</dbReference>
<evidence type="ECO:0000256" key="9">
    <source>
        <dbReference type="ARBA" id="ARBA00023242"/>
    </source>
</evidence>
<keyword evidence="6" id="KW-0805">Transcription regulation</keyword>
<dbReference type="GO" id="GO:0008270">
    <property type="term" value="F:zinc ion binding"/>
    <property type="evidence" value="ECO:0007669"/>
    <property type="project" value="UniProtKB-KW"/>
</dbReference>
<accession>A0A6P7F0L5</accession>
<keyword evidence="7" id="KW-0238">DNA-binding</keyword>
<evidence type="ECO:0000256" key="4">
    <source>
        <dbReference type="ARBA" id="ARBA00022771"/>
    </source>
</evidence>
<dbReference type="InterPro" id="IPR013087">
    <property type="entry name" value="Znf_C2H2_type"/>
</dbReference>
<evidence type="ECO:0000256" key="8">
    <source>
        <dbReference type="ARBA" id="ARBA00023163"/>
    </source>
</evidence>
<dbReference type="GO" id="GO:0001228">
    <property type="term" value="F:DNA-binding transcription activator activity, RNA polymerase II-specific"/>
    <property type="evidence" value="ECO:0007669"/>
    <property type="project" value="TreeGrafter"/>
</dbReference>
<feature type="domain" description="C2H2-type" evidence="11">
    <location>
        <begin position="477"/>
        <end position="504"/>
    </location>
</feature>
<dbReference type="GO" id="GO:0000978">
    <property type="term" value="F:RNA polymerase II cis-regulatory region sequence-specific DNA binding"/>
    <property type="evidence" value="ECO:0007669"/>
    <property type="project" value="TreeGrafter"/>
</dbReference>
<dbReference type="InParanoid" id="A0A6P7F0L5"/>
<dbReference type="SMART" id="SM00355">
    <property type="entry name" value="ZnF_C2H2"/>
    <property type="match status" value="11"/>
</dbReference>
<evidence type="ECO:0000256" key="5">
    <source>
        <dbReference type="ARBA" id="ARBA00022833"/>
    </source>
</evidence>
<gene>
    <name evidence="12" type="primary">LOC114325080</name>
</gene>
<dbReference type="Pfam" id="PF13912">
    <property type="entry name" value="zf-C2H2_6"/>
    <property type="match status" value="2"/>
</dbReference>
<dbReference type="GO" id="GO:0005634">
    <property type="term" value="C:nucleus"/>
    <property type="evidence" value="ECO:0007669"/>
    <property type="project" value="UniProtKB-SubCell"/>
</dbReference>
<dbReference type="SUPFAM" id="SSF57667">
    <property type="entry name" value="beta-beta-alpha zinc fingers"/>
    <property type="match status" value="3"/>
</dbReference>
<evidence type="ECO:0000256" key="10">
    <source>
        <dbReference type="PROSITE-ProRule" id="PRU00042"/>
    </source>
</evidence>
<evidence type="ECO:0000256" key="3">
    <source>
        <dbReference type="ARBA" id="ARBA00022737"/>
    </source>
</evidence>
<dbReference type="PANTHER" id="PTHR24393:SF34">
    <property type="entry name" value="PR_SET DOMAIN 13"/>
    <property type="match status" value="1"/>
</dbReference>
<feature type="domain" description="C2H2-type" evidence="11">
    <location>
        <begin position="422"/>
        <end position="450"/>
    </location>
</feature>
<dbReference type="Gene3D" id="3.30.160.60">
    <property type="entry name" value="Classic Zinc Finger"/>
    <property type="match status" value="6"/>
</dbReference>
<feature type="domain" description="C2H2-type" evidence="11">
    <location>
        <begin position="259"/>
        <end position="286"/>
    </location>
</feature>
<dbReference type="FunCoup" id="A0A6P7F0L5">
    <property type="interactions" value="39"/>
</dbReference>
<keyword evidence="5" id="KW-0862">Zinc</keyword>
<sequence length="586" mass="67649">MTLPKNSGSAAVPFQTNLLSTSNNTPSTLDAITSKTQLLTPRLKAILPKNKIITTHKLQAIPKELQQLLKSKASPPIIQVRPPQALMSSPPALTPSQFQRLMSLKTSPPTVTLIPSQAHLPMALTTSSYTLKLTPSEVQLLTTPQTSPPSMKVMQPQDQLLTKTRTPELTVIPKVANTHGFKPPPPLKVIPTKRLMNNHTTLSNLPPKTDLIIQDEYPVYTHPFDYSSYVDNTLPYMYTKNMYNMEESEPSPMHKKFAWCCKFCKKKFDDKKHLLDHYEMHKNTTDQLGDDDQNLDAYNISSKGLSCPVCHRTFPNVHSFQYHVTLKHKPKDNYCDLCCRNFNDDYLLSIHNTRTHNQDPDLYECVTCKKFQTKSSTTLYEHITKEHVKEIYCVECDKMFYSKTWFDNHKIFHVETNERETFKCGRCESTFTTNYSLMEHMQESHTKYKCDQCDVTFPYRKNLDAHNRRMHAAKEQFLCNECGKTFWSRTSLKGHEAIHTAGKYICSVCGKIFKKRQGLTIHMRVHTGEKPHKCRLCNKSFTQQSTLIVHKRTHTGERPYPCSKCKKRFITKTMKDGHEKKCKKFK</sequence>
<reference evidence="12" key="1">
    <citation type="submission" date="2025-08" db="UniProtKB">
        <authorList>
            <consortium name="RefSeq"/>
        </authorList>
    </citation>
    <scope>IDENTIFICATION</scope>
    <source>
        <tissue evidence="12">Whole insect</tissue>
    </source>
</reference>